<feature type="region of interest" description="Disordered" evidence="2">
    <location>
        <begin position="1"/>
        <end position="58"/>
    </location>
</feature>
<protein>
    <submittedName>
        <fullName evidence="3">Uncharacterized protein</fullName>
    </submittedName>
</protein>
<keyword evidence="4" id="KW-1185">Reference proteome</keyword>
<feature type="compositionally biased region" description="Low complexity" evidence="2">
    <location>
        <begin position="39"/>
        <end position="58"/>
    </location>
</feature>
<accession>A0AA88GJU1</accession>
<sequence length="578" mass="64725">MAPSSSSPNYTNNIGSLSVPISQMDTYSSGDEDEEYSSSRHNINNNNTKTANSQTNNTTTTIQHSTLKNSILMNNDHHQRSTNNNNHLNHHENGDQNLEEAPPCYALPYYETENPLKNRIGQITMSDISPRGHAASPVDAKKMERRRSLQLKIKKPGNSETVMSNVNRAQSPPAEPPQTTLALENSSVDSNEPVLTPKAKTTALQIAAIPKLNLGKVEHFKDDNDQYTGSSSSNEDHTSSSSSNRDLGTHLDSTTEISLNSLSTTNSSSTLTTPKEMSSSSQKQNETTASATSTSAMIRKYKRPHTSRESRSELQYIVATSSQSGEEFEKSNFGETKSKQIAKLLLLNKASSQQQQQQTTSTTPAHSVTSSSSSKTNVPSSGNSSPTKVQIQRNLKRHSVAREFHSLQEYLQSRIKEQQQLMAPPPSSPMALKNQPHDFSNSSTIATPRSSALQTKLLNMANNLKRTSQVLELNEQLLKEEKRKSAQAWTLLSTLEDDHSMSQLKYEELKFHYELKCEELKHSKKHMEEMEAQIKKLEGNYNFLDQEKIRLQREVQELKRALELKEQEGQRRRCCCIM</sequence>
<feature type="compositionally biased region" description="Low complexity" evidence="2">
    <location>
        <begin position="287"/>
        <end position="296"/>
    </location>
</feature>
<feature type="compositionally biased region" description="Polar residues" evidence="2">
    <location>
        <begin position="177"/>
        <end position="190"/>
    </location>
</feature>
<feature type="compositionally biased region" description="Low complexity" evidence="2">
    <location>
        <begin position="254"/>
        <end position="273"/>
    </location>
</feature>
<dbReference type="GeneID" id="68101186"/>
<dbReference type="RefSeq" id="XP_044545372.1">
    <property type="nucleotide sequence ID" value="XM_044698841.1"/>
</dbReference>
<comment type="caution">
    <text evidence="3">The sequence shown here is derived from an EMBL/GenBank/DDBJ whole genome shotgun (WGS) entry which is preliminary data.</text>
</comment>
<keyword evidence="1" id="KW-0175">Coiled coil</keyword>
<feature type="compositionally biased region" description="Polar residues" evidence="2">
    <location>
        <begin position="158"/>
        <end position="170"/>
    </location>
</feature>
<feature type="region of interest" description="Disordered" evidence="2">
    <location>
        <begin position="352"/>
        <end position="395"/>
    </location>
</feature>
<feature type="coiled-coil region" evidence="1">
    <location>
        <begin position="520"/>
        <end position="568"/>
    </location>
</feature>
<gene>
    <name evidence="3" type="ORF">C9374_008732</name>
</gene>
<feature type="compositionally biased region" description="Polar residues" evidence="2">
    <location>
        <begin position="1"/>
        <end position="26"/>
    </location>
</feature>
<feature type="region of interest" description="Disordered" evidence="2">
    <location>
        <begin position="76"/>
        <end position="100"/>
    </location>
</feature>
<evidence type="ECO:0000313" key="3">
    <source>
        <dbReference type="EMBL" id="KAG2378110.1"/>
    </source>
</evidence>
<feature type="compositionally biased region" description="Low complexity" evidence="2">
    <location>
        <begin position="352"/>
        <end position="385"/>
    </location>
</feature>
<proteinExistence type="predicted"/>
<feature type="region of interest" description="Disordered" evidence="2">
    <location>
        <begin position="151"/>
        <end position="194"/>
    </location>
</feature>
<feature type="region of interest" description="Disordered" evidence="2">
    <location>
        <begin position="127"/>
        <end position="146"/>
    </location>
</feature>
<evidence type="ECO:0000256" key="2">
    <source>
        <dbReference type="SAM" id="MobiDB-lite"/>
    </source>
</evidence>
<dbReference type="AlphaFoldDB" id="A0AA88GJU1"/>
<dbReference type="Proteomes" id="UP000816034">
    <property type="component" value="Unassembled WGS sequence"/>
</dbReference>
<feature type="region of interest" description="Disordered" evidence="2">
    <location>
        <begin position="223"/>
        <end position="313"/>
    </location>
</feature>
<evidence type="ECO:0000256" key="1">
    <source>
        <dbReference type="SAM" id="Coils"/>
    </source>
</evidence>
<dbReference type="EMBL" id="PYSW02000035">
    <property type="protein sequence ID" value="KAG2378110.1"/>
    <property type="molecule type" value="Genomic_DNA"/>
</dbReference>
<name>A0AA88GJU1_NAELO</name>
<feature type="compositionally biased region" description="Polar residues" evidence="2">
    <location>
        <begin position="275"/>
        <end position="286"/>
    </location>
</feature>
<reference evidence="3 4" key="1">
    <citation type="journal article" date="2018" name="BMC Genomics">
        <title>The genome of Naegleria lovaniensis, the basis for a comparative approach to unravel pathogenicity factors of the human pathogenic amoeba N. fowleri.</title>
        <authorList>
            <person name="Liechti N."/>
            <person name="Schurch N."/>
            <person name="Bruggmann R."/>
            <person name="Wittwer M."/>
        </authorList>
    </citation>
    <scope>NUCLEOTIDE SEQUENCE [LARGE SCALE GENOMIC DNA]</scope>
    <source>
        <strain evidence="3 4">ATCC 30569</strain>
    </source>
</reference>
<evidence type="ECO:0000313" key="4">
    <source>
        <dbReference type="Proteomes" id="UP000816034"/>
    </source>
</evidence>
<organism evidence="3 4">
    <name type="scientific">Naegleria lovaniensis</name>
    <name type="common">Amoeba</name>
    <dbReference type="NCBI Taxonomy" id="51637"/>
    <lineage>
        <taxon>Eukaryota</taxon>
        <taxon>Discoba</taxon>
        <taxon>Heterolobosea</taxon>
        <taxon>Tetramitia</taxon>
        <taxon>Eutetramitia</taxon>
        <taxon>Vahlkampfiidae</taxon>
        <taxon>Naegleria</taxon>
    </lineage>
</organism>